<name>A0A919F7X6_9XANT</name>
<evidence type="ECO:0000313" key="2">
    <source>
        <dbReference type="Proteomes" id="UP000623958"/>
    </source>
</evidence>
<sequence>MTVNILTTLESKYEGATRPGHIQLTFAAVDGGEPRIITTVPAADAEDLVVGAKYRFAPELVPEST</sequence>
<reference evidence="1" key="1">
    <citation type="journal article" date="2014" name="Int. J. Syst. Evol. Microbiol.">
        <title>Complete genome sequence of Corynebacterium casei LMG S-19264T (=DSM 44701T), isolated from a smear-ripened cheese.</title>
        <authorList>
            <consortium name="US DOE Joint Genome Institute (JGI-PGF)"/>
            <person name="Walter F."/>
            <person name="Albersmeier A."/>
            <person name="Kalinowski J."/>
            <person name="Ruckert C."/>
        </authorList>
    </citation>
    <scope>NUCLEOTIDE SEQUENCE</scope>
    <source>
        <strain evidence="1">JCM 13306</strain>
    </source>
</reference>
<dbReference type="EMBL" id="BNBA01000010">
    <property type="protein sequence ID" value="GHH52469.1"/>
    <property type="molecule type" value="Genomic_DNA"/>
</dbReference>
<gene>
    <name evidence="1" type="ORF">GCM10009090_16490</name>
</gene>
<proteinExistence type="predicted"/>
<protein>
    <submittedName>
        <fullName evidence="1">Uncharacterized protein</fullName>
    </submittedName>
</protein>
<reference evidence="1" key="2">
    <citation type="submission" date="2020-09" db="EMBL/GenBank/DDBJ databases">
        <authorList>
            <person name="Sun Q."/>
            <person name="Ohkuma M."/>
        </authorList>
    </citation>
    <scope>NUCLEOTIDE SEQUENCE</scope>
    <source>
        <strain evidence="1">JCM 13306</strain>
    </source>
</reference>
<dbReference type="Proteomes" id="UP000623958">
    <property type="component" value="Unassembled WGS sequence"/>
</dbReference>
<dbReference type="RefSeq" id="WP_434029077.1">
    <property type="nucleotide sequence ID" value="NZ_BNBA01000010.1"/>
</dbReference>
<keyword evidence="2" id="KW-1185">Reference proteome</keyword>
<comment type="caution">
    <text evidence="1">The sequence shown here is derived from an EMBL/GenBank/DDBJ whole genome shotgun (WGS) entry which is preliminary data.</text>
</comment>
<organism evidence="1 2">
    <name type="scientific">Xanthomonas boreopolis</name>
    <dbReference type="NCBI Taxonomy" id="86183"/>
    <lineage>
        <taxon>Bacteria</taxon>
        <taxon>Pseudomonadati</taxon>
        <taxon>Pseudomonadota</taxon>
        <taxon>Gammaproteobacteria</taxon>
        <taxon>Lysobacterales</taxon>
        <taxon>Lysobacteraceae</taxon>
        <taxon>Xanthomonas</taxon>
    </lineage>
</organism>
<evidence type="ECO:0000313" key="1">
    <source>
        <dbReference type="EMBL" id="GHH52469.1"/>
    </source>
</evidence>
<dbReference type="AlphaFoldDB" id="A0A919F7X6"/>
<accession>A0A919F7X6</accession>